<evidence type="ECO:0000313" key="5">
    <source>
        <dbReference type="Proteomes" id="UP001159363"/>
    </source>
</evidence>
<evidence type="ECO:0000313" key="4">
    <source>
        <dbReference type="EMBL" id="KAJ8873646.1"/>
    </source>
</evidence>
<dbReference type="InterPro" id="IPR004875">
    <property type="entry name" value="DDE_SF_endonuclease_dom"/>
</dbReference>
<dbReference type="InterPro" id="IPR050863">
    <property type="entry name" value="CenT-Element_Derived"/>
</dbReference>
<dbReference type="PANTHER" id="PTHR19303">
    <property type="entry name" value="TRANSPOSON"/>
    <property type="match status" value="1"/>
</dbReference>
<feature type="region of interest" description="Disordered" evidence="2">
    <location>
        <begin position="329"/>
        <end position="348"/>
    </location>
</feature>
<dbReference type="Proteomes" id="UP001159363">
    <property type="component" value="Chromosome 9"/>
</dbReference>
<evidence type="ECO:0000256" key="2">
    <source>
        <dbReference type="SAM" id="MobiDB-lite"/>
    </source>
</evidence>
<feature type="region of interest" description="Disordered" evidence="2">
    <location>
        <begin position="1"/>
        <end position="31"/>
    </location>
</feature>
<dbReference type="PANTHER" id="PTHR19303:SF74">
    <property type="entry name" value="POGO TRANSPOSABLE ELEMENT WITH KRAB DOMAIN"/>
    <property type="match status" value="1"/>
</dbReference>
<evidence type="ECO:0000259" key="3">
    <source>
        <dbReference type="PROSITE" id="PS51253"/>
    </source>
</evidence>
<feature type="domain" description="HTH CENPB-type" evidence="3">
    <location>
        <begin position="40"/>
        <end position="117"/>
    </location>
</feature>
<evidence type="ECO:0000256" key="1">
    <source>
        <dbReference type="ARBA" id="ARBA00023125"/>
    </source>
</evidence>
<feature type="compositionally biased region" description="Polar residues" evidence="2">
    <location>
        <begin position="11"/>
        <end position="22"/>
    </location>
</feature>
<dbReference type="PROSITE" id="PS51253">
    <property type="entry name" value="HTH_CENPB"/>
    <property type="match status" value="1"/>
</dbReference>
<comment type="caution">
    <text evidence="4">The sequence shown here is derived from an EMBL/GenBank/DDBJ whole genome shotgun (WGS) entry which is preliminary data.</text>
</comment>
<organism evidence="4 5">
    <name type="scientific">Dryococelus australis</name>
    <dbReference type="NCBI Taxonomy" id="614101"/>
    <lineage>
        <taxon>Eukaryota</taxon>
        <taxon>Metazoa</taxon>
        <taxon>Ecdysozoa</taxon>
        <taxon>Arthropoda</taxon>
        <taxon>Hexapoda</taxon>
        <taxon>Insecta</taxon>
        <taxon>Pterygota</taxon>
        <taxon>Neoptera</taxon>
        <taxon>Polyneoptera</taxon>
        <taxon>Phasmatodea</taxon>
        <taxon>Verophasmatodea</taxon>
        <taxon>Anareolatae</taxon>
        <taxon>Phasmatidae</taxon>
        <taxon>Eurycanthinae</taxon>
        <taxon>Dryococelus</taxon>
    </lineage>
</organism>
<sequence length="501" mass="55852">MQAAVDAVSSRHLTPSAASKRYNTPRKTSRRQLQFETVKKGMGKKQDIPPEIEAYLVDHIFLMESRGFGVTISEVETVAHKLALKEGLKARFSHEKGKAGKTWFYAFKKRHPNLSVRKPEAPSLARARGMNKADENEMSRVLLLMKEERLRLYLHVLVQLVFSYHHLSFLRGKNMKQEFSDNLPPGSVVFMSDSGYTTIELFQKFLEYIVTHKPQGKKANLLILDGHSTQVSDPDILQFAVDNNILMISIPPHTSHYIQSLYRSFFRSLKMHHYGACNSQIKQNPTRSITKLQFGILLSQAWGQACSVENGATPESAFSPSECFQMTETEATAESDSSADDSVSEDLHSKKGVNSLLQQLCPNPRILQKKSSSRCQKAAILTSPEHNKKMKEKKDMNTAKPKKEKFKKSAKNAFGGGYSTENPHSHSFHSKIHTPTEISHILARLAAEAVGRVLSGRGRLQSRIATRAAVGADETGSQLSSRSATGSQGFDQACLLPPSRV</sequence>
<keyword evidence="5" id="KW-1185">Reference proteome</keyword>
<name>A0ABQ9GNQ5_9NEOP</name>
<feature type="region of interest" description="Disordered" evidence="2">
    <location>
        <begin position="387"/>
        <end position="407"/>
    </location>
</feature>
<keyword evidence="1" id="KW-0238">DNA-binding</keyword>
<dbReference type="Pfam" id="PF03184">
    <property type="entry name" value="DDE_1"/>
    <property type="match status" value="1"/>
</dbReference>
<protein>
    <recommendedName>
        <fullName evidence="3">HTH CENPB-type domain-containing protein</fullName>
    </recommendedName>
</protein>
<gene>
    <name evidence="4" type="ORF">PR048_024468</name>
</gene>
<feature type="region of interest" description="Disordered" evidence="2">
    <location>
        <begin position="471"/>
        <end position="501"/>
    </location>
</feature>
<dbReference type="InterPro" id="IPR006600">
    <property type="entry name" value="HTH_CenpB_DNA-bd_dom"/>
</dbReference>
<dbReference type="EMBL" id="JARBHB010000010">
    <property type="protein sequence ID" value="KAJ8873646.1"/>
    <property type="molecule type" value="Genomic_DNA"/>
</dbReference>
<accession>A0ABQ9GNQ5</accession>
<reference evidence="4 5" key="1">
    <citation type="submission" date="2023-02" db="EMBL/GenBank/DDBJ databases">
        <title>LHISI_Scaffold_Assembly.</title>
        <authorList>
            <person name="Stuart O.P."/>
            <person name="Cleave R."/>
            <person name="Magrath M.J.L."/>
            <person name="Mikheyev A.S."/>
        </authorList>
    </citation>
    <scope>NUCLEOTIDE SEQUENCE [LARGE SCALE GENOMIC DNA]</scope>
    <source>
        <strain evidence="4">Daus_M_001</strain>
        <tissue evidence="4">Leg muscle</tissue>
    </source>
</reference>
<proteinExistence type="predicted"/>
<feature type="compositionally biased region" description="Polar residues" evidence="2">
    <location>
        <begin position="475"/>
        <end position="490"/>
    </location>
</feature>
<feature type="compositionally biased region" description="Acidic residues" evidence="2">
    <location>
        <begin position="331"/>
        <end position="344"/>
    </location>
</feature>
<dbReference type="Pfam" id="PF03221">
    <property type="entry name" value="HTH_Tnp_Tc5"/>
    <property type="match status" value="1"/>
</dbReference>